<gene>
    <name evidence="2" type="ORF">KCH_41860</name>
</gene>
<evidence type="ECO:0000313" key="3">
    <source>
        <dbReference type="Proteomes" id="UP000027178"/>
    </source>
</evidence>
<dbReference type="AlphaFoldDB" id="A0A066Z2I9"/>
<evidence type="ECO:0000313" key="2">
    <source>
        <dbReference type="EMBL" id="KDN84395.1"/>
    </source>
</evidence>
<reference evidence="2 3" key="1">
    <citation type="submission" date="2014-05" db="EMBL/GenBank/DDBJ databases">
        <title>Draft Genome Sequence of Kitasatospora cheerisanensis KCTC 2395.</title>
        <authorList>
            <person name="Nam D.H."/>
        </authorList>
    </citation>
    <scope>NUCLEOTIDE SEQUENCE [LARGE SCALE GENOMIC DNA]</scope>
    <source>
        <strain evidence="2 3">KCTC 2395</strain>
    </source>
</reference>
<proteinExistence type="predicted"/>
<dbReference type="Proteomes" id="UP000027178">
    <property type="component" value="Unassembled WGS sequence"/>
</dbReference>
<organism evidence="2 3">
    <name type="scientific">Kitasatospora cheerisanensis KCTC 2395</name>
    <dbReference type="NCBI Taxonomy" id="1348663"/>
    <lineage>
        <taxon>Bacteria</taxon>
        <taxon>Bacillati</taxon>
        <taxon>Actinomycetota</taxon>
        <taxon>Actinomycetes</taxon>
        <taxon>Kitasatosporales</taxon>
        <taxon>Streptomycetaceae</taxon>
        <taxon>Kitasatospora</taxon>
    </lineage>
</organism>
<evidence type="ECO:0000256" key="1">
    <source>
        <dbReference type="SAM" id="MobiDB-lite"/>
    </source>
</evidence>
<name>A0A066Z2I9_9ACTN</name>
<feature type="region of interest" description="Disordered" evidence="1">
    <location>
        <begin position="1"/>
        <end position="65"/>
    </location>
</feature>
<dbReference type="EMBL" id="JNBY01000093">
    <property type="protein sequence ID" value="KDN84395.1"/>
    <property type="molecule type" value="Genomic_DNA"/>
</dbReference>
<sequence>MSDTTSWWERNAHRQGAGDADGFYANAHRQATAAAEPTSDARTGAVHDRDSGPAVGYPFGRPTSS</sequence>
<dbReference type="PATRIC" id="fig|1348663.4.peg.4037"/>
<dbReference type="HOGENOM" id="CLU_2844038_0_0_11"/>
<keyword evidence="3" id="KW-1185">Reference proteome</keyword>
<comment type="caution">
    <text evidence="2">The sequence shown here is derived from an EMBL/GenBank/DDBJ whole genome shotgun (WGS) entry which is preliminary data.</text>
</comment>
<protein>
    <submittedName>
        <fullName evidence="2">Uncharacterized protein</fullName>
    </submittedName>
</protein>
<dbReference type="RefSeq" id="WP_035864729.1">
    <property type="nucleotide sequence ID" value="NZ_KK853997.1"/>
</dbReference>
<accession>A0A066Z2I9</accession>